<evidence type="ECO:0008006" key="3">
    <source>
        <dbReference type="Google" id="ProtNLM"/>
    </source>
</evidence>
<accession>A0ABS8NTB0</accession>
<name>A0ABS8NTB0_9XANT</name>
<sequence>MNQSTRHFEGITTASINAERAFKAAVSAKNAHYPEVQRHTWAAAAILHCDILRYVVTFENSTREGLVRLLWMGDIVSMLYEARTWFYNTGNANLRSIAASSGANTSTLLAKIKALKRSYPLDGIEAFADFRNKVGHHYDPSFVAHLNTFSEMDSRAFYDALTNYANFSGEWVVLCKEVIQQASG</sequence>
<evidence type="ECO:0000313" key="1">
    <source>
        <dbReference type="EMBL" id="MCD0266312.1"/>
    </source>
</evidence>
<comment type="caution">
    <text evidence="1">The sequence shown here is derived from an EMBL/GenBank/DDBJ whole genome shotgun (WGS) entry which is preliminary data.</text>
</comment>
<dbReference type="EMBL" id="JAFFQI010000187">
    <property type="protein sequence ID" value="MCD0266312.1"/>
    <property type="molecule type" value="Genomic_DNA"/>
</dbReference>
<dbReference type="RefSeq" id="WP_230434676.1">
    <property type="nucleotide sequence ID" value="NZ_JAFFQI010000187.1"/>
</dbReference>
<proteinExistence type="predicted"/>
<protein>
    <recommendedName>
        <fullName evidence="3">Cthe-2314-like HEPN domain-containing protein</fullName>
    </recommendedName>
</protein>
<dbReference type="Proteomes" id="UP001430396">
    <property type="component" value="Unassembled WGS sequence"/>
</dbReference>
<gene>
    <name evidence="1" type="ORF">JWH11_07610</name>
</gene>
<evidence type="ECO:0000313" key="2">
    <source>
        <dbReference type="Proteomes" id="UP001430396"/>
    </source>
</evidence>
<keyword evidence="2" id="KW-1185">Reference proteome</keyword>
<reference evidence="1" key="1">
    <citation type="submission" date="2021-02" db="EMBL/GenBank/DDBJ databases">
        <title>Copper resistance gene diversity in local Xanthomonas species at agrochemical polluted sites in Trinidad, Trinidad and Tobago.</title>
        <authorList>
            <person name="Ramnarine S.D.B.J."/>
            <person name="Ramsubhag A."/>
            <person name="Jayaraman J."/>
        </authorList>
    </citation>
    <scope>NUCLEOTIDE SEQUENCE</scope>
    <source>
        <strain evidence="1">CaNP6A</strain>
    </source>
</reference>
<organism evidence="1 2">
    <name type="scientific">Xanthomonas melonis</name>
    <dbReference type="NCBI Taxonomy" id="56456"/>
    <lineage>
        <taxon>Bacteria</taxon>
        <taxon>Pseudomonadati</taxon>
        <taxon>Pseudomonadota</taxon>
        <taxon>Gammaproteobacteria</taxon>
        <taxon>Lysobacterales</taxon>
        <taxon>Lysobacteraceae</taxon>
        <taxon>Xanthomonas</taxon>
    </lineage>
</organism>